<dbReference type="EMBL" id="JBBPBN010000021">
    <property type="protein sequence ID" value="KAK9014201.1"/>
    <property type="molecule type" value="Genomic_DNA"/>
</dbReference>
<proteinExistence type="predicted"/>
<dbReference type="Proteomes" id="UP001396334">
    <property type="component" value="Unassembled WGS sequence"/>
</dbReference>
<feature type="region of interest" description="Disordered" evidence="1">
    <location>
        <begin position="55"/>
        <end position="80"/>
    </location>
</feature>
<keyword evidence="3" id="KW-1185">Reference proteome</keyword>
<protein>
    <recommendedName>
        <fullName evidence="4">Secreted protein</fullName>
    </recommendedName>
</protein>
<evidence type="ECO:0000313" key="2">
    <source>
        <dbReference type="EMBL" id="KAK9014201.1"/>
    </source>
</evidence>
<evidence type="ECO:0000256" key="1">
    <source>
        <dbReference type="SAM" id="MobiDB-lite"/>
    </source>
</evidence>
<comment type="caution">
    <text evidence="2">The sequence shown here is derived from an EMBL/GenBank/DDBJ whole genome shotgun (WGS) entry which is preliminary data.</text>
</comment>
<organism evidence="2 3">
    <name type="scientific">Hibiscus sabdariffa</name>
    <name type="common">roselle</name>
    <dbReference type="NCBI Taxonomy" id="183260"/>
    <lineage>
        <taxon>Eukaryota</taxon>
        <taxon>Viridiplantae</taxon>
        <taxon>Streptophyta</taxon>
        <taxon>Embryophyta</taxon>
        <taxon>Tracheophyta</taxon>
        <taxon>Spermatophyta</taxon>
        <taxon>Magnoliopsida</taxon>
        <taxon>eudicotyledons</taxon>
        <taxon>Gunneridae</taxon>
        <taxon>Pentapetalae</taxon>
        <taxon>rosids</taxon>
        <taxon>malvids</taxon>
        <taxon>Malvales</taxon>
        <taxon>Malvaceae</taxon>
        <taxon>Malvoideae</taxon>
        <taxon>Hibiscus</taxon>
    </lineage>
</organism>
<accession>A0ABR2RMK2</accession>
<evidence type="ECO:0000313" key="3">
    <source>
        <dbReference type="Proteomes" id="UP001396334"/>
    </source>
</evidence>
<sequence>MAAILTVTALQEILCTPKAETPALTPFSAVAPSRFIAVPRLNDIVVTLETIQEEENEEEISMDVSHNSSLSPSPPPSSSSLLSPCFFEAKKPLSSFSHSCKCAYLCS</sequence>
<name>A0ABR2RMK2_9ROSI</name>
<evidence type="ECO:0008006" key="4">
    <source>
        <dbReference type="Google" id="ProtNLM"/>
    </source>
</evidence>
<reference evidence="2 3" key="1">
    <citation type="journal article" date="2024" name="G3 (Bethesda)">
        <title>Genome assembly of Hibiscus sabdariffa L. provides insights into metabolisms of medicinal natural products.</title>
        <authorList>
            <person name="Kim T."/>
        </authorList>
    </citation>
    <scope>NUCLEOTIDE SEQUENCE [LARGE SCALE GENOMIC DNA]</scope>
    <source>
        <strain evidence="2">TK-2024</strain>
        <tissue evidence="2">Old leaves</tissue>
    </source>
</reference>
<gene>
    <name evidence="2" type="ORF">V6N11_005367</name>
</gene>